<comment type="similarity">
    <text evidence="1">Belongs to the beta-lactamase family.</text>
</comment>
<dbReference type="EMBL" id="JACHGH010000002">
    <property type="protein sequence ID" value="MBB6452597.1"/>
    <property type="molecule type" value="Genomic_DNA"/>
</dbReference>
<comment type="caution">
    <text evidence="3">The sequence shown here is derived from an EMBL/GenBank/DDBJ whole genome shotgun (WGS) entry which is preliminary data.</text>
</comment>
<dbReference type="Pfam" id="PF00144">
    <property type="entry name" value="Beta-lactamase"/>
    <property type="match status" value="1"/>
</dbReference>
<reference evidence="3 4" key="1">
    <citation type="submission" date="2020-08" db="EMBL/GenBank/DDBJ databases">
        <title>Genomic Encyclopedia of Type Strains, Phase IV (KMG-IV): sequencing the most valuable type-strain genomes for metagenomic binning, comparative biology and taxonomic classification.</title>
        <authorList>
            <person name="Goeker M."/>
        </authorList>
    </citation>
    <scope>NUCLEOTIDE SEQUENCE [LARGE SCALE GENOMIC DNA]</scope>
    <source>
        <strain evidence="3 4">DSM 19612</strain>
    </source>
</reference>
<organism evidence="3 4">
    <name type="scientific">Salirhabdus euzebyi</name>
    <dbReference type="NCBI Taxonomy" id="394506"/>
    <lineage>
        <taxon>Bacteria</taxon>
        <taxon>Bacillati</taxon>
        <taxon>Bacillota</taxon>
        <taxon>Bacilli</taxon>
        <taxon>Bacillales</taxon>
        <taxon>Bacillaceae</taxon>
        <taxon>Salirhabdus</taxon>
    </lineage>
</organism>
<dbReference type="RefSeq" id="WP_174494759.1">
    <property type="nucleotide sequence ID" value="NZ_CADDWK010000002.1"/>
</dbReference>
<dbReference type="InterPro" id="IPR001466">
    <property type="entry name" value="Beta-lactam-related"/>
</dbReference>
<name>A0A841PUC2_9BACI</name>
<evidence type="ECO:0000313" key="4">
    <source>
        <dbReference type="Proteomes" id="UP000581688"/>
    </source>
</evidence>
<accession>A0A841PUC2</accession>
<gene>
    <name evidence="3" type="ORF">HNQ94_001042</name>
</gene>
<dbReference type="InterPro" id="IPR012338">
    <property type="entry name" value="Beta-lactam/transpept-like"/>
</dbReference>
<feature type="domain" description="Beta-lactamase-related" evidence="2">
    <location>
        <begin position="8"/>
        <end position="323"/>
    </location>
</feature>
<dbReference type="PANTHER" id="PTHR22935">
    <property type="entry name" value="PENICILLIN-BINDING PROTEIN"/>
    <property type="match status" value="1"/>
</dbReference>
<evidence type="ECO:0000256" key="1">
    <source>
        <dbReference type="ARBA" id="ARBA00038473"/>
    </source>
</evidence>
<dbReference type="PANTHER" id="PTHR22935:SF95">
    <property type="entry name" value="BETA-LACTAMASE-LIKE 1-RELATED"/>
    <property type="match status" value="1"/>
</dbReference>
<dbReference type="InterPro" id="IPR051478">
    <property type="entry name" value="Beta-lactamase-like_AB/R"/>
</dbReference>
<evidence type="ECO:0000259" key="2">
    <source>
        <dbReference type="Pfam" id="PF00144"/>
    </source>
</evidence>
<dbReference type="Gene3D" id="3.40.710.10">
    <property type="entry name" value="DD-peptidase/beta-lactamase superfamily"/>
    <property type="match status" value="1"/>
</dbReference>
<proteinExistence type="inferred from homology"/>
<evidence type="ECO:0000313" key="3">
    <source>
        <dbReference type="EMBL" id="MBB6452597.1"/>
    </source>
</evidence>
<keyword evidence="4" id="KW-1185">Reference proteome</keyword>
<dbReference type="SUPFAM" id="SSF56601">
    <property type="entry name" value="beta-lactamase/transpeptidase-like"/>
    <property type="match status" value="1"/>
</dbReference>
<dbReference type="AlphaFoldDB" id="A0A841PUC2"/>
<dbReference type="Proteomes" id="UP000581688">
    <property type="component" value="Unassembled WGS sequence"/>
</dbReference>
<sequence>MINIPYDLIKKDMNAAKNASYALGVVTGEERIVAGEFYDNKPGIPTEKRIFEIGSTTKTFTSLLLAKLVLEGRVALDEPIVTYKPAYKKALTYDGKEVTFRHLATHTSRLPREDIKTLRKIIKEDKQNRDNIYKHYSLDYFHDFYMQHDLKKEIGKKWGYSNIGVALLGNVLSEIVGMDYEEAIKIHILNPLGMHDTFIRPTEEQLSRYVHAYNKKGEMIPPLEFGSLHGAGAFRSTIDDMMIYLQHQLEMTDNPLKEAIAFTHQDQGVKAFKGVNMGLSWFIEEKKWSDYPLIHHGGTTIGFHTYFGFIKELQIGIVMYSTVQMSLLKILKILLRLSDGINENVANDICKDYIRAQKGL</sequence>
<protein>
    <submittedName>
        <fullName evidence="3">CubicO group peptidase (Beta-lactamase class C family)</fullName>
    </submittedName>
</protein>